<sequence length="121" mass="13740">MPIISIDDTMEGTALQKWTTIIPQGAAKLGQSVLNSKNYAKYMKAAGFVDIIEENFYWPLNTWPKGDIEKLLLVWFQKDLNGMSTAALSRAFGWSVKQIDEFLVDVVKDIKDRRIHSYVGV</sequence>
<evidence type="ECO:0000313" key="2">
    <source>
        <dbReference type="Proteomes" id="UP000256645"/>
    </source>
</evidence>
<dbReference type="STRING" id="1849047.A0A3D8RAK6"/>
<name>A0A3D8RAK6_9HELO</name>
<proteinExistence type="predicted"/>
<gene>
    <name evidence="1" type="ORF">BP6252_07573</name>
</gene>
<accession>A0A3D8RAK6</accession>
<keyword evidence="2" id="KW-1185">Reference proteome</keyword>
<dbReference type="Proteomes" id="UP000256645">
    <property type="component" value="Unassembled WGS sequence"/>
</dbReference>
<dbReference type="OrthoDB" id="2013972at2759"/>
<evidence type="ECO:0000313" key="1">
    <source>
        <dbReference type="EMBL" id="RDW71010.1"/>
    </source>
</evidence>
<comment type="caution">
    <text evidence="1">The sequence shown here is derived from an EMBL/GenBank/DDBJ whole genome shotgun (WGS) entry which is preliminary data.</text>
</comment>
<dbReference type="AlphaFoldDB" id="A0A3D8RAK6"/>
<reference evidence="1 2" key="1">
    <citation type="journal article" date="2018" name="IMA Fungus">
        <title>IMA Genome-F 9: Draft genome sequence of Annulohypoxylon stygium, Aspergillus mulundensis, Berkeleyomyces basicola (syn. Thielaviopsis basicola), Ceratocystis smalleyi, two Cercospora beticola strains, Coleophoma cylindrospora, Fusarium fracticaudum, Phialophora cf. hyalina, and Morchella septimelata.</title>
        <authorList>
            <person name="Wingfield B.D."/>
            <person name="Bills G.F."/>
            <person name="Dong Y."/>
            <person name="Huang W."/>
            <person name="Nel W.J."/>
            <person name="Swalarsk-Parry B.S."/>
            <person name="Vaghefi N."/>
            <person name="Wilken P.M."/>
            <person name="An Z."/>
            <person name="de Beer Z.W."/>
            <person name="De Vos L."/>
            <person name="Chen L."/>
            <person name="Duong T.A."/>
            <person name="Gao Y."/>
            <person name="Hammerbacher A."/>
            <person name="Kikkert J.R."/>
            <person name="Li Y."/>
            <person name="Li H."/>
            <person name="Li K."/>
            <person name="Li Q."/>
            <person name="Liu X."/>
            <person name="Ma X."/>
            <person name="Naidoo K."/>
            <person name="Pethybridge S.J."/>
            <person name="Sun J."/>
            <person name="Steenkamp E.T."/>
            <person name="van der Nest M.A."/>
            <person name="van Wyk S."/>
            <person name="Wingfield M.J."/>
            <person name="Xiong C."/>
            <person name="Yue Q."/>
            <person name="Zhang X."/>
        </authorList>
    </citation>
    <scope>NUCLEOTIDE SEQUENCE [LARGE SCALE GENOMIC DNA]</scope>
    <source>
        <strain evidence="1 2">BP6252</strain>
    </source>
</reference>
<dbReference type="EMBL" id="PDLM01000008">
    <property type="protein sequence ID" value="RDW71010.1"/>
    <property type="molecule type" value="Genomic_DNA"/>
</dbReference>
<protein>
    <submittedName>
        <fullName evidence="1">Uncharacterized protein</fullName>
    </submittedName>
</protein>
<organism evidence="1 2">
    <name type="scientific">Coleophoma cylindrospora</name>
    <dbReference type="NCBI Taxonomy" id="1849047"/>
    <lineage>
        <taxon>Eukaryota</taxon>
        <taxon>Fungi</taxon>
        <taxon>Dikarya</taxon>
        <taxon>Ascomycota</taxon>
        <taxon>Pezizomycotina</taxon>
        <taxon>Leotiomycetes</taxon>
        <taxon>Helotiales</taxon>
        <taxon>Dermateaceae</taxon>
        <taxon>Coleophoma</taxon>
    </lineage>
</organism>